<proteinExistence type="predicted"/>
<dbReference type="RefSeq" id="XP_066804424.1">
    <property type="nucleotide sequence ID" value="XM_066944501.1"/>
</dbReference>
<dbReference type="AlphaFoldDB" id="A0AAW0Z1Z4"/>
<evidence type="ECO:0000313" key="2">
    <source>
        <dbReference type="Proteomes" id="UP001388673"/>
    </source>
</evidence>
<evidence type="ECO:0000313" key="1">
    <source>
        <dbReference type="EMBL" id="KAK8864128.1"/>
    </source>
</evidence>
<reference evidence="1 2" key="1">
    <citation type="journal article" date="2024" name="bioRxiv">
        <title>Comparative genomics of Cryptococcus and Kwoniella reveals pathogenesis evolution and contrasting karyotype dynamics via intercentromeric recombination or chromosome fusion.</title>
        <authorList>
            <person name="Coelho M.A."/>
            <person name="David-Palma M."/>
            <person name="Shea T."/>
            <person name="Bowers K."/>
            <person name="McGinley-Smith S."/>
            <person name="Mohammad A.W."/>
            <person name="Gnirke A."/>
            <person name="Yurkov A.M."/>
            <person name="Nowrousian M."/>
            <person name="Sun S."/>
            <person name="Cuomo C.A."/>
            <person name="Heitman J."/>
        </authorList>
    </citation>
    <scope>NUCLEOTIDE SEQUENCE [LARGE SCALE GENOMIC DNA]</scope>
    <source>
        <strain evidence="1 2">CBS 13917</strain>
    </source>
</reference>
<dbReference type="GeneID" id="92178633"/>
<accession>A0AAW0Z1Z4</accession>
<keyword evidence="2" id="KW-1185">Reference proteome</keyword>
<comment type="caution">
    <text evidence="1">The sequence shown here is derived from an EMBL/GenBank/DDBJ whole genome shotgun (WGS) entry which is preliminary data.</text>
</comment>
<dbReference type="Proteomes" id="UP001388673">
    <property type="component" value="Unassembled WGS sequence"/>
</dbReference>
<dbReference type="EMBL" id="JBCAWK010000003">
    <property type="protein sequence ID" value="KAK8864128.1"/>
    <property type="molecule type" value="Genomic_DNA"/>
</dbReference>
<protein>
    <recommendedName>
        <fullName evidence="3">SMP domain-containing protein</fullName>
    </recommendedName>
</protein>
<name>A0AAW0Z1Z4_9TREE</name>
<evidence type="ECO:0008006" key="3">
    <source>
        <dbReference type="Google" id="ProtNLM"/>
    </source>
</evidence>
<dbReference type="KEGG" id="kne:92178633"/>
<organism evidence="1 2">
    <name type="scientific">Kwoniella newhampshirensis</name>
    <dbReference type="NCBI Taxonomy" id="1651941"/>
    <lineage>
        <taxon>Eukaryota</taxon>
        <taxon>Fungi</taxon>
        <taxon>Dikarya</taxon>
        <taxon>Basidiomycota</taxon>
        <taxon>Agaricomycotina</taxon>
        <taxon>Tremellomycetes</taxon>
        <taxon>Tremellales</taxon>
        <taxon>Cryptococcaceae</taxon>
        <taxon>Kwoniella</taxon>
    </lineage>
</organism>
<sequence>MAGIRTMMSAAREEAAIISTELATAARTAAVEGGVAAERQAVMDVMNPVAVRQAAENSVKEAVGETSLLAEHLSHIRPPTTTLQTTTTTATTTSLTATAGSTITSSTRTIVTQALEEDLGVTLKEVMSNATQTGLEEQMDQIVDVAKTLAAGNGPNLSMLAQRA</sequence>
<gene>
    <name evidence="1" type="ORF">IAR55_001374</name>
</gene>